<dbReference type="InterPro" id="IPR043129">
    <property type="entry name" value="ATPase_NBD"/>
</dbReference>
<comment type="caution">
    <text evidence="2">The sequence shown here is derived from an EMBL/GenBank/DDBJ whole genome shotgun (WGS) entry which is preliminary data.</text>
</comment>
<organism evidence="2 3">
    <name type="scientific">Diaporthe vaccinii</name>
    <dbReference type="NCBI Taxonomy" id="105482"/>
    <lineage>
        <taxon>Eukaryota</taxon>
        <taxon>Fungi</taxon>
        <taxon>Dikarya</taxon>
        <taxon>Ascomycota</taxon>
        <taxon>Pezizomycotina</taxon>
        <taxon>Sordariomycetes</taxon>
        <taxon>Sordariomycetidae</taxon>
        <taxon>Diaporthales</taxon>
        <taxon>Diaporthaceae</taxon>
        <taxon>Diaporthe</taxon>
        <taxon>Diaporthe eres species complex</taxon>
    </lineage>
</organism>
<sequence length="769" mass="86723">MASRDDFVLRSFLDLRNGRNPQMSVHPDRLHLLPTDSGELESGILEGYAAIDPGSTGTRAVIAVAKIDKVTGKRNVVNILRIQDFREDDDRDRRTTRGEWPSKCCPFDGPPHYVGYEADSQIKKRTISIKAIPYFRASDDDGHPFTKALYDHSKSLPSEIERQEFDDALDTILFNFLYEFSVCSLRFQPLAWVSSCHLTAAEYPTLSQSYLRYKLQTFMFCCQPCILFNVSDTNTNVLRSNKVVQRILGKCKEDGIKLRSLALCIPQTWSRRETPIQEYLSPILDRTVASDLVATDLVETMFALEAQCQAQHLISKYPRELRDCNEMMVLDFGGHSMGGSDSQLHWGSADGRPRFHAPPGSDFGVRGGYELWEIGIGHCIDKAMTKNPKRFPQNRRDVIRSKLLDGFFNSKARINFDNPHRLHADLVNYYNDPKASYTVSITAEHLKQQWESAFREAIDLAAQNIRRVARTGRRLKVLLTGGSANSRNLRSEIQSVCNKLCEQGFDVTCKVVAKELDVVLAPKWSIAEGAACCHATTMDVEEFFDLGAAFGLQTQTITASEGEWASESGKLLLFKENGVERHHRVDVEIDGTKRKFRIIADPFQMVSHEKVNRRSVLVQDSYDVWDLVLEYLPSSGGGPVPIPNGKHILEVAEMVCNGREAILVLRMRPNLSFGARRSERILKKVAIEEVCDWSLLFDLPITSCGPSNLVELDIDRIRGRFWKLERDADGSPPVEHRELSVELGTTFSPPAKRRRTDGLFATGPDSQGD</sequence>
<keyword evidence="3" id="KW-1185">Reference proteome</keyword>
<gene>
    <name evidence="2" type="ORF">FJTKL_09502</name>
</gene>
<dbReference type="Proteomes" id="UP001600888">
    <property type="component" value="Unassembled WGS sequence"/>
</dbReference>
<feature type="compositionally biased region" description="Basic and acidic residues" evidence="1">
    <location>
        <begin position="728"/>
        <end position="740"/>
    </location>
</feature>
<name>A0ABR4FCX8_9PEZI</name>
<evidence type="ECO:0000313" key="3">
    <source>
        <dbReference type="Proteomes" id="UP001600888"/>
    </source>
</evidence>
<accession>A0ABR4FCX8</accession>
<evidence type="ECO:0000256" key="1">
    <source>
        <dbReference type="SAM" id="MobiDB-lite"/>
    </source>
</evidence>
<dbReference type="EMBL" id="JBAWTH010000003">
    <property type="protein sequence ID" value="KAL2292553.1"/>
    <property type="molecule type" value="Genomic_DNA"/>
</dbReference>
<reference evidence="2 3" key="1">
    <citation type="submission" date="2024-03" db="EMBL/GenBank/DDBJ databases">
        <title>A high-quality draft genome sequence of Diaporthe vaccinii, a causative agent of upright dieback and viscid rot disease in cranberry plants.</title>
        <authorList>
            <person name="Sarrasin M."/>
            <person name="Lang B.F."/>
            <person name="Burger G."/>
        </authorList>
    </citation>
    <scope>NUCLEOTIDE SEQUENCE [LARGE SCALE GENOMIC DNA]</scope>
    <source>
        <strain evidence="2 3">IS7</strain>
    </source>
</reference>
<proteinExistence type="predicted"/>
<feature type="region of interest" description="Disordered" evidence="1">
    <location>
        <begin position="728"/>
        <end position="769"/>
    </location>
</feature>
<evidence type="ECO:0000313" key="2">
    <source>
        <dbReference type="EMBL" id="KAL2292553.1"/>
    </source>
</evidence>
<protein>
    <submittedName>
        <fullName evidence="2">Uncharacterized protein</fullName>
    </submittedName>
</protein>
<dbReference type="SUPFAM" id="SSF53067">
    <property type="entry name" value="Actin-like ATPase domain"/>
    <property type="match status" value="1"/>
</dbReference>